<dbReference type="EMBL" id="RBUF01000797">
    <property type="protein sequence ID" value="RMU66945.1"/>
    <property type="molecule type" value="Genomic_DNA"/>
</dbReference>
<evidence type="ECO:0000256" key="1">
    <source>
        <dbReference type="SAM" id="SignalP"/>
    </source>
</evidence>
<reference evidence="2 3" key="1">
    <citation type="submission" date="2018-08" db="EMBL/GenBank/DDBJ databases">
        <title>Recombination of ecologically and evolutionarily significant loci maintains genetic cohesion in the Pseudomonas syringae species complex.</title>
        <authorList>
            <person name="Dillon M."/>
            <person name="Thakur S."/>
            <person name="Almeida R.N.D."/>
            <person name="Weir B.S."/>
            <person name="Guttman D.S."/>
        </authorList>
    </citation>
    <scope>NUCLEOTIDE SEQUENCE [LARGE SCALE GENOMIC DNA]</scope>
    <source>
        <strain evidence="2 3">ICMP 11935</strain>
    </source>
</reference>
<proteinExistence type="predicted"/>
<feature type="chain" id="PRO_5018025504" evidence="1">
    <location>
        <begin position="22"/>
        <end position="57"/>
    </location>
</feature>
<sequence>MRFSRILLIGCLSLISLPSLAETVSNLYQVREPVNGQSPDERTRATQAAVETPWCCA</sequence>
<protein>
    <submittedName>
        <fullName evidence="2">Uncharacterized protein</fullName>
    </submittedName>
</protein>
<dbReference type="AlphaFoldDB" id="A0A3M5WB95"/>
<dbReference type="Proteomes" id="UP000274315">
    <property type="component" value="Unassembled WGS sequence"/>
</dbReference>
<organism evidence="2 3">
    <name type="scientific">Pseudomonas syringae pv. aptata</name>
    <dbReference type="NCBI Taxonomy" id="83167"/>
    <lineage>
        <taxon>Bacteria</taxon>
        <taxon>Pseudomonadati</taxon>
        <taxon>Pseudomonadota</taxon>
        <taxon>Gammaproteobacteria</taxon>
        <taxon>Pseudomonadales</taxon>
        <taxon>Pseudomonadaceae</taxon>
        <taxon>Pseudomonas</taxon>
        <taxon>Pseudomonas syringae</taxon>
    </lineage>
</organism>
<evidence type="ECO:0000313" key="3">
    <source>
        <dbReference type="Proteomes" id="UP000274315"/>
    </source>
</evidence>
<evidence type="ECO:0000313" key="2">
    <source>
        <dbReference type="EMBL" id="RMU66945.1"/>
    </source>
</evidence>
<feature type="signal peptide" evidence="1">
    <location>
        <begin position="1"/>
        <end position="21"/>
    </location>
</feature>
<gene>
    <name evidence="2" type="ORF">ALP24_03298</name>
</gene>
<keyword evidence="1" id="KW-0732">Signal</keyword>
<name>A0A3M5WB95_PSEAP</name>
<dbReference type="Pfam" id="PF09839">
    <property type="entry name" value="DUF2066"/>
    <property type="match status" value="1"/>
</dbReference>
<comment type="caution">
    <text evidence="2">The sequence shown here is derived from an EMBL/GenBank/DDBJ whole genome shotgun (WGS) entry which is preliminary data.</text>
</comment>
<dbReference type="InterPro" id="IPR018642">
    <property type="entry name" value="DUF2066"/>
</dbReference>
<accession>A0A3M5WB95</accession>